<evidence type="ECO:0000259" key="9">
    <source>
        <dbReference type="Pfam" id="PF12704"/>
    </source>
</evidence>
<evidence type="ECO:0000259" key="8">
    <source>
        <dbReference type="Pfam" id="PF02687"/>
    </source>
</evidence>
<feature type="transmembrane region" description="Helical" evidence="7">
    <location>
        <begin position="21"/>
        <end position="42"/>
    </location>
</feature>
<evidence type="ECO:0000256" key="1">
    <source>
        <dbReference type="ARBA" id="ARBA00004651"/>
    </source>
</evidence>
<evidence type="ECO:0000256" key="3">
    <source>
        <dbReference type="ARBA" id="ARBA00022692"/>
    </source>
</evidence>
<dbReference type="GO" id="GO:0022857">
    <property type="term" value="F:transmembrane transporter activity"/>
    <property type="evidence" value="ECO:0007669"/>
    <property type="project" value="TreeGrafter"/>
</dbReference>
<dbReference type="PANTHER" id="PTHR30572">
    <property type="entry name" value="MEMBRANE COMPONENT OF TRANSPORTER-RELATED"/>
    <property type="match status" value="1"/>
</dbReference>
<keyword evidence="2" id="KW-1003">Cell membrane</keyword>
<protein>
    <submittedName>
        <fullName evidence="11">Macrolide ABC transporter permease</fullName>
    </submittedName>
</protein>
<evidence type="ECO:0000256" key="7">
    <source>
        <dbReference type="SAM" id="Phobius"/>
    </source>
</evidence>
<dbReference type="InterPro" id="IPR025857">
    <property type="entry name" value="MacB_PCD"/>
</dbReference>
<dbReference type="InterPro" id="IPR050250">
    <property type="entry name" value="Macrolide_Exporter_MacB"/>
</dbReference>
<reference evidence="11 12" key="1">
    <citation type="submission" date="2018-06" db="EMBL/GenBank/DDBJ databases">
        <title>Genome conservation of Clostridium tetani.</title>
        <authorList>
            <person name="Bruggemann H."/>
            <person name="Popoff M.R."/>
        </authorList>
    </citation>
    <scope>NUCLEOTIDE SEQUENCE [LARGE SCALE GENOMIC DNA]</scope>
    <source>
        <strain evidence="11 12">2017.061</strain>
    </source>
</reference>
<name>A0A4Q0VAJ1_CLOTA</name>
<dbReference type="Pfam" id="PF12704">
    <property type="entry name" value="MacB_PCD"/>
    <property type="match status" value="1"/>
</dbReference>
<comment type="subcellular location">
    <subcellularLocation>
        <location evidence="1">Cell membrane</location>
        <topology evidence="1">Multi-pass membrane protein</topology>
    </subcellularLocation>
</comment>
<feature type="domain" description="MacB-like periplasmic core" evidence="9">
    <location>
        <begin position="21"/>
        <end position="246"/>
    </location>
</feature>
<dbReference type="GeneID" id="24253196"/>
<keyword evidence="4 7" id="KW-1133">Transmembrane helix</keyword>
<dbReference type="EMBL" id="AP026818">
    <property type="protein sequence ID" value="BDR80076.1"/>
    <property type="molecule type" value="Genomic_DNA"/>
</dbReference>
<evidence type="ECO:0000313" key="13">
    <source>
        <dbReference type="Proteomes" id="UP001321763"/>
    </source>
</evidence>
<evidence type="ECO:0000256" key="4">
    <source>
        <dbReference type="ARBA" id="ARBA00022989"/>
    </source>
</evidence>
<accession>A0A4Q0VAJ1</accession>
<comment type="similarity">
    <text evidence="6">Belongs to the ABC-4 integral membrane protein family.</text>
</comment>
<evidence type="ECO:0000313" key="10">
    <source>
        <dbReference type="EMBL" id="BDR80076.1"/>
    </source>
</evidence>
<dbReference type="RefSeq" id="WP_011098784.1">
    <property type="nucleotide sequence ID" value="NZ_AP026804.1"/>
</dbReference>
<gene>
    <name evidence="11" type="ORF">DP130_11640</name>
    <name evidence="10" type="ORF">K234311028_03220</name>
</gene>
<feature type="domain" description="ABC3 transporter permease C-terminal" evidence="8">
    <location>
        <begin position="284"/>
        <end position="397"/>
    </location>
</feature>
<feature type="transmembrane region" description="Helical" evidence="7">
    <location>
        <begin position="327"/>
        <end position="351"/>
    </location>
</feature>
<dbReference type="Proteomes" id="UP000290921">
    <property type="component" value="Unassembled WGS sequence"/>
</dbReference>
<keyword evidence="3 7" id="KW-0812">Transmembrane</keyword>
<feature type="transmembrane region" description="Helical" evidence="7">
    <location>
        <begin position="274"/>
        <end position="306"/>
    </location>
</feature>
<dbReference type="InterPro" id="IPR003838">
    <property type="entry name" value="ABC3_permease_C"/>
</dbReference>
<dbReference type="Proteomes" id="UP001321763">
    <property type="component" value="Chromosome"/>
</dbReference>
<evidence type="ECO:0000256" key="5">
    <source>
        <dbReference type="ARBA" id="ARBA00023136"/>
    </source>
</evidence>
<evidence type="ECO:0000256" key="6">
    <source>
        <dbReference type="ARBA" id="ARBA00038076"/>
    </source>
</evidence>
<feature type="transmembrane region" description="Helical" evidence="7">
    <location>
        <begin position="363"/>
        <end position="387"/>
    </location>
</feature>
<evidence type="ECO:0000313" key="12">
    <source>
        <dbReference type="Proteomes" id="UP000290921"/>
    </source>
</evidence>
<dbReference type="AlphaFoldDB" id="A0A4Q0VAJ1"/>
<dbReference type="EMBL" id="QMAP01000012">
    <property type="protein sequence ID" value="RXI45698.1"/>
    <property type="molecule type" value="Genomic_DNA"/>
</dbReference>
<proteinExistence type="inferred from homology"/>
<dbReference type="GO" id="GO:0005886">
    <property type="term" value="C:plasma membrane"/>
    <property type="evidence" value="ECO:0007669"/>
    <property type="project" value="UniProtKB-SubCell"/>
</dbReference>
<organism evidence="11 12">
    <name type="scientific">Clostridium tetani</name>
    <dbReference type="NCBI Taxonomy" id="1513"/>
    <lineage>
        <taxon>Bacteria</taxon>
        <taxon>Bacillati</taxon>
        <taxon>Bacillota</taxon>
        <taxon>Clostridia</taxon>
        <taxon>Eubacteriales</taxon>
        <taxon>Clostridiaceae</taxon>
        <taxon>Clostridium</taxon>
    </lineage>
</organism>
<dbReference type="OMA" id="ANTVMMS"/>
<evidence type="ECO:0000256" key="2">
    <source>
        <dbReference type="ARBA" id="ARBA00022475"/>
    </source>
</evidence>
<dbReference type="PANTHER" id="PTHR30572:SF4">
    <property type="entry name" value="ABC TRANSPORTER PERMEASE YTRF"/>
    <property type="match status" value="1"/>
</dbReference>
<evidence type="ECO:0000313" key="11">
    <source>
        <dbReference type="EMBL" id="RXI45698.1"/>
    </source>
</evidence>
<reference evidence="10 13" key="2">
    <citation type="submission" date="2022-09" db="EMBL/GenBank/DDBJ databases">
        <title>complete genome sequences of Clostridium tetani str. KHSU-234311-028 isolated from soil.</title>
        <authorList>
            <person name="Sekizuka T."/>
            <person name="Shitada C."/>
            <person name="Takahashi M."/>
            <person name="Kuroda M."/>
        </authorList>
    </citation>
    <scope>NUCLEOTIDE SEQUENCE [LARGE SCALE GENOMIC DNA]</scope>
    <source>
        <strain evidence="10 13">KHSU-234311-028</strain>
    </source>
</reference>
<sequence>MNILEGFQSALQSVKSNKLRSFLTMLGIIIGISSVITIVSIGDGAKQFITGEFENIGTNLINMKMSSSPDITIEKRDYFTMDDVKLLKNKISEIEYASPELGLFGKAKVENKMKQASIMATNEDSKKFYNLKMMHGRYLNEHDLDSRRAVATIDDRTAKHLFNRVDVVGEKIKFNIGDKNIDLSIIGVFKDPRGNMGDAFGGSNMPGFLTMPLTIVDRLTEDTDIRGVSVMLSDMKNADQVSNKMIRLIENKHKNRNKYTAEKGFKELESINKVLGVITMVLGAIAAISLLVGGIGVMNIMLVSVTERTREIGIRKAIGAKTRDIRIQFLMESIILCLIGGSVGTILGILVGKFAGSLINIQIVVSLKVILTAFGFSSAVGIFFGLYPANQAAQLNPIDALRYE</sequence>
<dbReference type="Pfam" id="PF02687">
    <property type="entry name" value="FtsX"/>
    <property type="match status" value="1"/>
</dbReference>
<keyword evidence="5 7" id="KW-0472">Membrane</keyword>